<proteinExistence type="predicted"/>
<organism evidence="2 3">
    <name type="scientific">Aeromicrobium piscarium</name>
    <dbReference type="NCBI Taxonomy" id="2590901"/>
    <lineage>
        <taxon>Bacteria</taxon>
        <taxon>Bacillati</taxon>
        <taxon>Actinomycetota</taxon>
        <taxon>Actinomycetes</taxon>
        <taxon>Propionibacteriales</taxon>
        <taxon>Nocardioidaceae</taxon>
        <taxon>Aeromicrobium</taxon>
    </lineage>
</organism>
<gene>
    <name evidence="2" type="ORF">FNM00_14680</name>
</gene>
<reference evidence="2 3" key="1">
    <citation type="submission" date="2019-07" db="EMBL/GenBank/DDBJ databases">
        <authorList>
            <person name="Zhao L.H."/>
        </authorList>
    </citation>
    <scope>NUCLEOTIDE SEQUENCE [LARGE SCALE GENOMIC DNA]</scope>
    <source>
        <strain evidence="2 3">Co35</strain>
    </source>
</reference>
<keyword evidence="1" id="KW-0472">Membrane</keyword>
<accession>A0A554RWH3</accession>
<name>A0A554RWH3_9ACTN</name>
<protein>
    <submittedName>
        <fullName evidence="2">Uncharacterized protein</fullName>
    </submittedName>
</protein>
<keyword evidence="1" id="KW-0812">Transmembrane</keyword>
<evidence type="ECO:0000313" key="3">
    <source>
        <dbReference type="Proteomes" id="UP000316988"/>
    </source>
</evidence>
<sequence length="193" mass="20120">MYPSISPPTSSGIRSDRRRRVALATGAAGLMAVVVAGGYLATSAWFQDTETVTGNAVSTGTLSIGERTGLPLQVEGLLPGQSVDRSFTFTNDGSADFTYSISLKNVVTGSGRTLTHAQIEAVRKSITIDLSSAGEHAGGTLEERPRLIGVGDVEPGDEAKVDVKVGLSGPDATDDAQGFYATFDVEIVADQKR</sequence>
<dbReference type="AlphaFoldDB" id="A0A554RWH3"/>
<dbReference type="EMBL" id="VLNT01000014">
    <property type="protein sequence ID" value="TSD58440.1"/>
    <property type="molecule type" value="Genomic_DNA"/>
</dbReference>
<dbReference type="OrthoDB" id="9925836at2"/>
<keyword evidence="1" id="KW-1133">Transmembrane helix</keyword>
<dbReference type="InterPro" id="IPR022121">
    <property type="entry name" value="Peptidase_M73_camelysin"/>
</dbReference>
<keyword evidence="3" id="KW-1185">Reference proteome</keyword>
<evidence type="ECO:0000313" key="2">
    <source>
        <dbReference type="EMBL" id="TSD58440.1"/>
    </source>
</evidence>
<feature type="transmembrane region" description="Helical" evidence="1">
    <location>
        <begin position="21"/>
        <end position="41"/>
    </location>
</feature>
<dbReference type="Pfam" id="PF12389">
    <property type="entry name" value="Peptidase_M73"/>
    <property type="match status" value="1"/>
</dbReference>
<evidence type="ECO:0000256" key="1">
    <source>
        <dbReference type="SAM" id="Phobius"/>
    </source>
</evidence>
<dbReference type="RefSeq" id="WP_143914300.1">
    <property type="nucleotide sequence ID" value="NZ_VLNT01000014.1"/>
</dbReference>
<comment type="caution">
    <text evidence="2">The sequence shown here is derived from an EMBL/GenBank/DDBJ whole genome shotgun (WGS) entry which is preliminary data.</text>
</comment>
<dbReference type="Proteomes" id="UP000316988">
    <property type="component" value="Unassembled WGS sequence"/>
</dbReference>